<proteinExistence type="predicted"/>
<dbReference type="EMBL" id="QVTD01000001">
    <property type="protein sequence ID" value="RFU66737.1"/>
    <property type="molecule type" value="Genomic_DNA"/>
</dbReference>
<reference evidence="1 2" key="1">
    <citation type="submission" date="2018-08" db="EMBL/GenBank/DDBJ databases">
        <title>Bacillus chawlae sp. nov., Bacillus glennii sp. nov., and Bacillus saganii sp. nov. Isolated from the Vehicle Assembly Building at Kennedy Space Center where the Viking Spacecraft were Assembled.</title>
        <authorList>
            <person name="Seuylemezian A."/>
            <person name="Vaishampayan P."/>
        </authorList>
    </citation>
    <scope>NUCLEOTIDE SEQUENCE [LARGE SCALE GENOMIC DNA]</scope>
    <source>
        <strain evidence="1 2">V44-8</strain>
    </source>
</reference>
<gene>
    <name evidence="1" type="ORF">D0466_01100</name>
</gene>
<organism evidence="1 2">
    <name type="scientific">Peribacillus glennii</name>
    <dbReference type="NCBI Taxonomy" id="2303991"/>
    <lineage>
        <taxon>Bacteria</taxon>
        <taxon>Bacillati</taxon>
        <taxon>Bacillota</taxon>
        <taxon>Bacilli</taxon>
        <taxon>Bacillales</taxon>
        <taxon>Bacillaceae</taxon>
        <taxon>Peribacillus</taxon>
    </lineage>
</organism>
<dbReference type="AlphaFoldDB" id="A0A372LJV9"/>
<accession>A0A372LJV9</accession>
<name>A0A372LJV9_9BACI</name>
<evidence type="ECO:0000313" key="1">
    <source>
        <dbReference type="EMBL" id="RFU66737.1"/>
    </source>
</evidence>
<evidence type="ECO:0000313" key="2">
    <source>
        <dbReference type="Proteomes" id="UP000262939"/>
    </source>
</evidence>
<sequence>MGYILPANQFEYIQYANRTVSAEKQPQKVVQGVNPIMPITFMEELDRQTAAIEMKEPVETKKASKALPAIFMNHSMKNRIPEHLISKMKAELTGKGGYFNQTI</sequence>
<comment type="caution">
    <text evidence="1">The sequence shown here is derived from an EMBL/GenBank/DDBJ whole genome shotgun (WGS) entry which is preliminary data.</text>
</comment>
<protein>
    <submittedName>
        <fullName evidence="1">Uncharacterized protein</fullName>
    </submittedName>
</protein>
<dbReference type="Proteomes" id="UP000262939">
    <property type="component" value="Unassembled WGS sequence"/>
</dbReference>
<keyword evidence="2" id="KW-1185">Reference proteome</keyword>